<gene>
    <name evidence="1" type="primary">bla</name>
    <name evidence="1" type="ORF">OXU80_23275</name>
</gene>
<dbReference type="EC" id="3.5.2.6" evidence="1"/>
<organism evidence="1 2">
    <name type="scientific">Antarcticirhabdus aurantiaca</name>
    <dbReference type="NCBI Taxonomy" id="2606717"/>
    <lineage>
        <taxon>Bacteria</taxon>
        <taxon>Pseudomonadati</taxon>
        <taxon>Pseudomonadota</taxon>
        <taxon>Alphaproteobacteria</taxon>
        <taxon>Hyphomicrobiales</taxon>
        <taxon>Aurantimonadaceae</taxon>
        <taxon>Antarcticirhabdus</taxon>
    </lineage>
</organism>
<sequence>MHLSRRRFSVMLAALPAAALLPSRLRAEPQRDALAAQLSEIEAGLGARLGVSILDTGSGKRWEHRASERFPLCSTFKALGAAAVLARVDTGEESLDRRVRFAASDLVTYSPVTETQAGGAGMTMAEICHAAVTRSDNTAGNLILKSLDGPAGFTRFLRSIGDAQTRLDRWETELNDVPPGDPRDTTTPAAMTDSLARVVLGDVLSPASRETLSGWLVANTTGDKRLRAGLPKSWRVGDKTGTGDRGVANDVAVIWPPTGAPIVASVYIADTTASLDARNAAFAEIAAGLTEALKG</sequence>
<dbReference type="Proteomes" id="UP001163223">
    <property type="component" value="Chromosome"/>
</dbReference>
<protein>
    <submittedName>
        <fullName evidence="1">Class A beta-lactamase</fullName>
        <ecNumber evidence="1">3.5.2.6</ecNumber>
    </submittedName>
</protein>
<name>A0ACD4NLP2_9HYPH</name>
<evidence type="ECO:0000313" key="2">
    <source>
        <dbReference type="Proteomes" id="UP001163223"/>
    </source>
</evidence>
<reference evidence="1" key="1">
    <citation type="submission" date="2022-11" db="EMBL/GenBank/DDBJ databases">
        <title>beta-Carotene-producing bacterium, Jeongeuplla avenae sp. nov., alleviates the salt stress of Arabidopsis seedlings.</title>
        <authorList>
            <person name="Jiang L."/>
            <person name="Lee J."/>
        </authorList>
    </citation>
    <scope>NUCLEOTIDE SEQUENCE</scope>
    <source>
        <strain evidence="1">DY_R2A_6</strain>
    </source>
</reference>
<accession>A0ACD4NLP2</accession>
<evidence type="ECO:0000313" key="1">
    <source>
        <dbReference type="EMBL" id="WAJ27731.1"/>
    </source>
</evidence>
<proteinExistence type="predicted"/>
<keyword evidence="2" id="KW-1185">Reference proteome</keyword>
<dbReference type="EMBL" id="CP113520">
    <property type="protein sequence ID" value="WAJ27731.1"/>
    <property type="molecule type" value="Genomic_DNA"/>
</dbReference>
<keyword evidence="1" id="KW-0378">Hydrolase</keyword>